<evidence type="ECO:0000256" key="4">
    <source>
        <dbReference type="ARBA" id="ARBA00022729"/>
    </source>
</evidence>
<evidence type="ECO:0000256" key="2">
    <source>
        <dbReference type="ARBA" id="ARBA00008779"/>
    </source>
</evidence>
<comment type="similarity">
    <text evidence="2">Belongs to the sulfatase family.</text>
</comment>
<dbReference type="PANTHER" id="PTHR42693:SF42">
    <property type="entry name" value="ARYLSULFATASE G"/>
    <property type="match status" value="1"/>
</dbReference>
<dbReference type="GO" id="GO:0046872">
    <property type="term" value="F:metal ion binding"/>
    <property type="evidence" value="ECO:0007669"/>
    <property type="project" value="UniProtKB-KW"/>
</dbReference>
<protein>
    <recommendedName>
        <fullName evidence="7">Sulfatase N-terminal domain-containing protein</fullName>
    </recommendedName>
</protein>
<dbReference type="InterPro" id="IPR017850">
    <property type="entry name" value="Alkaline_phosphatase_core_sf"/>
</dbReference>
<feature type="non-terminal residue" evidence="8">
    <location>
        <position position="83"/>
    </location>
</feature>
<dbReference type="Gene3D" id="3.40.720.10">
    <property type="entry name" value="Alkaline Phosphatase, subunit A"/>
    <property type="match status" value="1"/>
</dbReference>
<gene>
    <name evidence="8" type="ORF">METZ01_LOCUS379634</name>
</gene>
<accession>A0A382TXH9</accession>
<evidence type="ECO:0000259" key="7">
    <source>
        <dbReference type="Pfam" id="PF00884"/>
    </source>
</evidence>
<comment type="cofactor">
    <cofactor evidence="1">
        <name>Ca(2+)</name>
        <dbReference type="ChEBI" id="CHEBI:29108"/>
    </cofactor>
</comment>
<organism evidence="8">
    <name type="scientific">marine metagenome</name>
    <dbReference type="NCBI Taxonomy" id="408172"/>
    <lineage>
        <taxon>unclassified sequences</taxon>
        <taxon>metagenomes</taxon>
        <taxon>ecological metagenomes</taxon>
    </lineage>
</organism>
<dbReference type="InterPro" id="IPR050738">
    <property type="entry name" value="Sulfatase"/>
</dbReference>
<dbReference type="Pfam" id="PF00884">
    <property type="entry name" value="Sulfatase"/>
    <property type="match status" value="1"/>
</dbReference>
<evidence type="ECO:0000256" key="3">
    <source>
        <dbReference type="ARBA" id="ARBA00022723"/>
    </source>
</evidence>
<dbReference type="EMBL" id="UINC01139934">
    <property type="protein sequence ID" value="SVD26780.1"/>
    <property type="molecule type" value="Genomic_DNA"/>
</dbReference>
<dbReference type="PANTHER" id="PTHR42693">
    <property type="entry name" value="ARYLSULFATASE FAMILY MEMBER"/>
    <property type="match status" value="1"/>
</dbReference>
<proteinExistence type="inferred from homology"/>
<evidence type="ECO:0000256" key="1">
    <source>
        <dbReference type="ARBA" id="ARBA00001913"/>
    </source>
</evidence>
<dbReference type="InterPro" id="IPR000917">
    <property type="entry name" value="Sulfatase_N"/>
</dbReference>
<keyword evidence="6" id="KW-0106">Calcium</keyword>
<evidence type="ECO:0000256" key="5">
    <source>
        <dbReference type="ARBA" id="ARBA00022801"/>
    </source>
</evidence>
<reference evidence="8" key="1">
    <citation type="submission" date="2018-05" db="EMBL/GenBank/DDBJ databases">
        <authorList>
            <person name="Lanie J.A."/>
            <person name="Ng W.-L."/>
            <person name="Kazmierczak K.M."/>
            <person name="Andrzejewski T.M."/>
            <person name="Davidsen T.M."/>
            <person name="Wayne K.J."/>
            <person name="Tettelin H."/>
            <person name="Glass J.I."/>
            <person name="Rusch D."/>
            <person name="Podicherti R."/>
            <person name="Tsui H.-C.T."/>
            <person name="Winkler M.E."/>
        </authorList>
    </citation>
    <scope>NUCLEOTIDE SEQUENCE</scope>
</reference>
<dbReference type="SUPFAM" id="SSF53649">
    <property type="entry name" value="Alkaline phosphatase-like"/>
    <property type="match status" value="1"/>
</dbReference>
<evidence type="ECO:0000313" key="8">
    <source>
        <dbReference type="EMBL" id="SVD26780.1"/>
    </source>
</evidence>
<dbReference type="AlphaFoldDB" id="A0A382TXH9"/>
<keyword evidence="5" id="KW-0378">Hydrolase</keyword>
<keyword evidence="4" id="KW-0732">Signal</keyword>
<keyword evidence="3" id="KW-0479">Metal-binding</keyword>
<evidence type="ECO:0000256" key="6">
    <source>
        <dbReference type="ARBA" id="ARBA00022837"/>
    </source>
</evidence>
<dbReference type="GO" id="GO:0004065">
    <property type="term" value="F:arylsulfatase activity"/>
    <property type="evidence" value="ECO:0007669"/>
    <property type="project" value="TreeGrafter"/>
</dbReference>
<sequence>MNRIQTILLFLALTFVSFAKEKRPNILFIYTDDQSSRTVGCYEEAFDFVKTPNIDALAKSGVRFSHAYIGSWCMPSRATMLTG</sequence>
<name>A0A382TXH9_9ZZZZ</name>
<feature type="domain" description="Sulfatase N-terminal" evidence="7">
    <location>
        <begin position="24"/>
        <end position="83"/>
    </location>
</feature>